<name>A0A2T2NXK1_CORCC</name>
<reference evidence="1 2" key="1">
    <citation type="journal article" date="2018" name="Front. Microbiol.">
        <title>Genome-Wide Analysis of Corynespora cassiicola Leaf Fall Disease Putative Effectors.</title>
        <authorList>
            <person name="Lopez D."/>
            <person name="Ribeiro S."/>
            <person name="Label P."/>
            <person name="Fumanal B."/>
            <person name="Venisse J.S."/>
            <person name="Kohler A."/>
            <person name="de Oliveira R.R."/>
            <person name="Labutti K."/>
            <person name="Lipzen A."/>
            <person name="Lail K."/>
            <person name="Bauer D."/>
            <person name="Ohm R.A."/>
            <person name="Barry K.W."/>
            <person name="Spatafora J."/>
            <person name="Grigoriev I.V."/>
            <person name="Martin F.M."/>
            <person name="Pujade-Renaud V."/>
        </authorList>
    </citation>
    <scope>NUCLEOTIDE SEQUENCE [LARGE SCALE GENOMIC DNA]</scope>
    <source>
        <strain evidence="1 2">Philippines</strain>
    </source>
</reference>
<dbReference type="EMBL" id="KZ678132">
    <property type="protein sequence ID" value="PSN70089.1"/>
    <property type="molecule type" value="Genomic_DNA"/>
</dbReference>
<dbReference type="AlphaFoldDB" id="A0A2T2NXK1"/>
<organism evidence="1 2">
    <name type="scientific">Corynespora cassiicola Philippines</name>
    <dbReference type="NCBI Taxonomy" id="1448308"/>
    <lineage>
        <taxon>Eukaryota</taxon>
        <taxon>Fungi</taxon>
        <taxon>Dikarya</taxon>
        <taxon>Ascomycota</taxon>
        <taxon>Pezizomycotina</taxon>
        <taxon>Dothideomycetes</taxon>
        <taxon>Pleosporomycetidae</taxon>
        <taxon>Pleosporales</taxon>
        <taxon>Corynesporascaceae</taxon>
        <taxon>Corynespora</taxon>
    </lineage>
</organism>
<dbReference type="Proteomes" id="UP000240883">
    <property type="component" value="Unassembled WGS sequence"/>
</dbReference>
<proteinExistence type="predicted"/>
<gene>
    <name evidence="1" type="ORF">BS50DRAFT_304778</name>
</gene>
<protein>
    <submittedName>
        <fullName evidence="1">Uncharacterized protein</fullName>
    </submittedName>
</protein>
<evidence type="ECO:0000313" key="1">
    <source>
        <dbReference type="EMBL" id="PSN70089.1"/>
    </source>
</evidence>
<evidence type="ECO:0000313" key="2">
    <source>
        <dbReference type="Proteomes" id="UP000240883"/>
    </source>
</evidence>
<accession>A0A2T2NXK1</accession>
<sequence length="170" mass="17983">MCPHAAQLPLDPQMEEVSIVLGCREWDDTKRAAPLVRAAGGRRTVCGRSGGSRIASGHPYRVPSTEGMTAACTPSDPSLRNTLLSEGLGCGEGQTDGRATAASLYAGNQRQQADGPFWCPRQQRMPAHQMTAGLMLRPAMLHVSALQGSVSSPGRCARLVHAIPSARLPV</sequence>
<keyword evidence="2" id="KW-1185">Reference proteome</keyword>